<dbReference type="AlphaFoldDB" id="A0A6I6MQH5"/>
<dbReference type="EMBL" id="CP047045">
    <property type="protein sequence ID" value="QGZ95668.1"/>
    <property type="molecule type" value="Genomic_DNA"/>
</dbReference>
<dbReference type="Proteomes" id="UP000431269">
    <property type="component" value="Chromosome"/>
</dbReference>
<dbReference type="KEGG" id="tsv:DSM104635_02518"/>
<organism evidence="1 2">
    <name type="scientific">Terricaulis silvestris</name>
    <dbReference type="NCBI Taxonomy" id="2686094"/>
    <lineage>
        <taxon>Bacteria</taxon>
        <taxon>Pseudomonadati</taxon>
        <taxon>Pseudomonadota</taxon>
        <taxon>Alphaproteobacteria</taxon>
        <taxon>Caulobacterales</taxon>
        <taxon>Caulobacteraceae</taxon>
        <taxon>Terricaulis</taxon>
    </lineage>
</organism>
<evidence type="ECO:0000313" key="1">
    <source>
        <dbReference type="EMBL" id="QGZ95668.1"/>
    </source>
</evidence>
<proteinExistence type="predicted"/>
<protein>
    <submittedName>
        <fullName evidence="1">Uncharacterized protein</fullName>
    </submittedName>
</protein>
<sequence>MPQITQRLSFNGFDQKVIRLKLEPIMAEIEATLSGFPLLIEETRHANGTQGIRQAIDHEFSRHSGWKNIAVGGVDWTKTNADGRAVGVEVQVSGRSDLLAVDVMHLSEQLTDGSVECA</sequence>
<gene>
    <name evidence="1" type="ORF">DSM104635_02518</name>
</gene>
<keyword evidence="2" id="KW-1185">Reference proteome</keyword>
<name>A0A6I6MQH5_9CAUL</name>
<accession>A0A6I6MQH5</accession>
<reference evidence="2" key="1">
    <citation type="submission" date="2019-12" db="EMBL/GenBank/DDBJ databases">
        <title>Complete genome of Terracaulis silvestris 0127_4.</title>
        <authorList>
            <person name="Vieira S."/>
            <person name="Riedel T."/>
            <person name="Sproer C."/>
            <person name="Pascual J."/>
            <person name="Boedeker C."/>
            <person name="Overmann J."/>
        </authorList>
    </citation>
    <scope>NUCLEOTIDE SEQUENCE [LARGE SCALE GENOMIC DNA]</scope>
    <source>
        <strain evidence="2">0127_4</strain>
    </source>
</reference>
<dbReference type="RefSeq" id="WP_158766512.1">
    <property type="nucleotide sequence ID" value="NZ_CP047045.1"/>
</dbReference>
<evidence type="ECO:0000313" key="2">
    <source>
        <dbReference type="Proteomes" id="UP000431269"/>
    </source>
</evidence>